<evidence type="ECO:0000313" key="2">
    <source>
        <dbReference type="EMBL" id="KAG8464182.1"/>
    </source>
</evidence>
<gene>
    <name evidence="2" type="ORF">KFE25_003245</name>
</gene>
<evidence type="ECO:0000256" key="1">
    <source>
        <dbReference type="SAM" id="MobiDB-lite"/>
    </source>
</evidence>
<comment type="caution">
    <text evidence="2">The sequence shown here is derived from an EMBL/GenBank/DDBJ whole genome shotgun (WGS) entry which is preliminary data.</text>
</comment>
<dbReference type="Proteomes" id="UP000751190">
    <property type="component" value="Unassembled WGS sequence"/>
</dbReference>
<accession>A0A8J6C762</accession>
<dbReference type="EMBL" id="JAGTXO010000013">
    <property type="protein sequence ID" value="KAG8464182.1"/>
    <property type="molecule type" value="Genomic_DNA"/>
</dbReference>
<organism evidence="2 3">
    <name type="scientific">Diacronema lutheri</name>
    <name type="common">Unicellular marine alga</name>
    <name type="synonym">Monochrysis lutheri</name>
    <dbReference type="NCBI Taxonomy" id="2081491"/>
    <lineage>
        <taxon>Eukaryota</taxon>
        <taxon>Haptista</taxon>
        <taxon>Haptophyta</taxon>
        <taxon>Pavlovophyceae</taxon>
        <taxon>Pavlovales</taxon>
        <taxon>Pavlovaceae</taxon>
        <taxon>Diacronema</taxon>
    </lineage>
</organism>
<sequence>MAAAAASGAEGRTDAPWPLVAPTASGARAQANTLVDAGADGSLPPLLAATADRPDESGLQRVAHAPASGGEVFLKVPDAWASGKTLALTLASGQRLVVAVPTSASCGSLLRVVVPSGTQGVTSLRLIAPAGATPGQTVAVNAAGRRVLVRLPAGVVPGQEYEFCLPAGEPAAPGAPGATLTSTPREASDTRDGAGGLLRRLGDSVAARVDAIWQHRRAGAPISAGLHGRYDQIKTFDDALDSEMYI</sequence>
<dbReference type="AlphaFoldDB" id="A0A8J6C762"/>
<keyword evidence="3" id="KW-1185">Reference proteome</keyword>
<name>A0A8J6C762_DIALT</name>
<protein>
    <submittedName>
        <fullName evidence="2">Uncharacterized protein</fullName>
    </submittedName>
</protein>
<reference evidence="2" key="1">
    <citation type="submission" date="2021-05" db="EMBL/GenBank/DDBJ databases">
        <title>The genome of the haptophyte Pavlova lutheri (Diacronema luteri, Pavlovales) - a model for lipid biosynthesis in eukaryotic algae.</title>
        <authorList>
            <person name="Hulatt C.J."/>
            <person name="Posewitz M.C."/>
        </authorList>
    </citation>
    <scope>NUCLEOTIDE SEQUENCE</scope>
    <source>
        <strain evidence="2">NIVA-4/92</strain>
    </source>
</reference>
<feature type="region of interest" description="Disordered" evidence="1">
    <location>
        <begin position="1"/>
        <end position="20"/>
    </location>
</feature>
<evidence type="ECO:0000313" key="3">
    <source>
        <dbReference type="Proteomes" id="UP000751190"/>
    </source>
</evidence>
<proteinExistence type="predicted"/>
<feature type="region of interest" description="Disordered" evidence="1">
    <location>
        <begin position="173"/>
        <end position="194"/>
    </location>
</feature>